<evidence type="ECO:0000256" key="11">
    <source>
        <dbReference type="ARBA" id="ARBA00023002"/>
    </source>
</evidence>
<keyword evidence="9 17" id="KW-0274">FAD</keyword>
<feature type="binding site" evidence="17">
    <location>
        <position position="189"/>
    </location>
    <ligand>
        <name>FAD</name>
        <dbReference type="ChEBI" id="CHEBI:57692"/>
    </ligand>
</feature>
<evidence type="ECO:0000256" key="6">
    <source>
        <dbReference type="ARBA" id="ARBA00022630"/>
    </source>
</evidence>
<feature type="disulfide bond" description="Redox-active" evidence="18">
    <location>
        <begin position="397"/>
        <end position="400"/>
    </location>
</feature>
<feature type="transmembrane region" description="Helical" evidence="19">
    <location>
        <begin position="471"/>
        <end position="493"/>
    </location>
</feature>
<feature type="chain" id="PRO_5031376025" description="Endoplasmic reticulum oxidoreductin 1" evidence="20">
    <location>
        <begin position="24"/>
        <end position="508"/>
    </location>
</feature>
<feature type="active site" evidence="16">
    <location>
        <position position="400"/>
    </location>
</feature>
<evidence type="ECO:0000256" key="9">
    <source>
        <dbReference type="ARBA" id="ARBA00022827"/>
    </source>
</evidence>
<dbReference type="EMBL" id="HBFP01003852">
    <property type="protein sequence ID" value="CAD8818324.1"/>
    <property type="molecule type" value="Transcribed_RNA"/>
</dbReference>
<sequence length="508" mass="58402">MVAMKILVLYVFGIFLVVSSVVAGNALDSNHHHHVNVFRGPIQDCFCDGEVIEDISESLHEKLHKLVQLRYFRIFQLNLQNECPYWDDNELCFSSDCSICECEDHEVPLAWRHQGSCSNSHELCTQLEQPKKQFEQLQNSLKGDSIDDVKVEHDQWVEEERENGNESWNVVESREDFLSYVDLIKNPERFTGYKGDSARKAWHAIYTENCFTFSKNCAENGICTADSCRAERVLFRIISGLHTSINAVIVKEFVFPTESDRECPDAFIRSHPWWKFWKIPHADMYKWRIGHFPERIENLYFTVAMMLRALVKARDVLDPKYYGYVTGDELSDLEAEIAVDALYQHSILSKDCKHVLFDESDVFPLKELDDMKGVDNLRDDFRAAFRNISSIMDCVGCESCKLWGKVQFLGVGTALKILFEDEENVLSHQTKLLKRNEVIALFNTMHKLTESVLWIQRMETIAQNAAMAKRVLNGVVASCCVIVLVSLVAAALITRTKSKQTDTIKKQL</sequence>
<evidence type="ECO:0000256" key="13">
    <source>
        <dbReference type="ARBA" id="ARBA00023157"/>
    </source>
</evidence>
<evidence type="ECO:0000256" key="10">
    <source>
        <dbReference type="ARBA" id="ARBA00022982"/>
    </source>
</evidence>
<comment type="cofactor">
    <cofactor evidence="1 17">
        <name>FAD</name>
        <dbReference type="ChEBI" id="CHEBI:57692"/>
    </cofactor>
</comment>
<organism evidence="21">
    <name type="scientific">Timspurckia oligopyrenoides</name>
    <dbReference type="NCBI Taxonomy" id="708627"/>
    <lineage>
        <taxon>Eukaryota</taxon>
        <taxon>Rhodophyta</taxon>
        <taxon>Bangiophyceae</taxon>
        <taxon>Porphyridiales</taxon>
        <taxon>Porphyridiaceae</taxon>
        <taxon>Timspurckia</taxon>
    </lineage>
</organism>
<evidence type="ECO:0000256" key="7">
    <source>
        <dbReference type="ARBA" id="ARBA00022729"/>
    </source>
</evidence>
<keyword evidence="19" id="KW-1133">Transmembrane helix</keyword>
<evidence type="ECO:0000256" key="19">
    <source>
        <dbReference type="SAM" id="Phobius"/>
    </source>
</evidence>
<keyword evidence="6" id="KW-0285">Flavoprotein</keyword>
<evidence type="ECO:0000256" key="14">
    <source>
        <dbReference type="ARBA" id="ARBA00023180"/>
    </source>
</evidence>
<keyword evidence="5" id="KW-0813">Transport</keyword>
<evidence type="ECO:0000256" key="16">
    <source>
        <dbReference type="PIRSR" id="PIRSR017205-1"/>
    </source>
</evidence>
<dbReference type="Pfam" id="PF04137">
    <property type="entry name" value="ERO1"/>
    <property type="match status" value="1"/>
</dbReference>
<reference evidence="21" key="1">
    <citation type="submission" date="2021-01" db="EMBL/GenBank/DDBJ databases">
        <authorList>
            <person name="Corre E."/>
            <person name="Pelletier E."/>
            <person name="Niang G."/>
            <person name="Scheremetjew M."/>
            <person name="Finn R."/>
            <person name="Kale V."/>
            <person name="Holt S."/>
            <person name="Cochrane G."/>
            <person name="Meng A."/>
            <person name="Brown T."/>
            <person name="Cohen L."/>
        </authorList>
    </citation>
    <scope>NUCLEOTIDE SEQUENCE</scope>
    <source>
        <strain evidence="21">CCMP3278</strain>
    </source>
</reference>
<dbReference type="PIRSF" id="PIRSF017205">
    <property type="entry name" value="ERO1"/>
    <property type="match status" value="1"/>
</dbReference>
<name>A0A7S0ZDJ2_9RHOD</name>
<evidence type="ECO:0000256" key="15">
    <source>
        <dbReference type="ARBA" id="ARBA00023284"/>
    </source>
</evidence>
<feature type="binding site" evidence="17">
    <location>
        <position position="288"/>
    </location>
    <ligand>
        <name>FAD</name>
        <dbReference type="ChEBI" id="CHEBI:57692"/>
    </ligand>
</feature>
<evidence type="ECO:0008006" key="22">
    <source>
        <dbReference type="Google" id="ProtNLM"/>
    </source>
</evidence>
<keyword evidence="11" id="KW-0560">Oxidoreductase</keyword>
<keyword evidence="15" id="KW-0676">Redox-active center</keyword>
<dbReference type="GO" id="GO:0034975">
    <property type="term" value="P:protein folding in endoplasmic reticulum"/>
    <property type="evidence" value="ECO:0007669"/>
    <property type="project" value="InterPro"/>
</dbReference>
<dbReference type="GO" id="GO:0016972">
    <property type="term" value="F:thiol oxidase activity"/>
    <property type="evidence" value="ECO:0007669"/>
    <property type="project" value="InterPro"/>
</dbReference>
<feature type="active site" description="Nucleophile" evidence="16">
    <location>
        <position position="397"/>
    </location>
</feature>
<keyword evidence="14" id="KW-0325">Glycoprotein</keyword>
<accession>A0A7S0ZDJ2</accession>
<protein>
    <recommendedName>
        <fullName evidence="22">Endoplasmic reticulum oxidoreductin 1</fullName>
    </recommendedName>
</protein>
<evidence type="ECO:0000256" key="18">
    <source>
        <dbReference type="PIRSR" id="PIRSR017205-3"/>
    </source>
</evidence>
<dbReference type="SUPFAM" id="SSF110019">
    <property type="entry name" value="ERO1-like"/>
    <property type="match status" value="1"/>
</dbReference>
<gene>
    <name evidence="21" type="ORF">TOLI1172_LOCUS2713</name>
</gene>
<keyword evidence="7 20" id="KW-0732">Signal</keyword>
<proteinExistence type="inferred from homology"/>
<comment type="subunit">
    <text evidence="4">May function both as a monomer and a homodimer.</text>
</comment>
<comment type="subcellular location">
    <subcellularLocation>
        <location evidence="2">Endoplasmic reticulum membrane</location>
        <topology evidence="2">Peripheral membrane protein</topology>
        <orientation evidence="2">Lumenal side</orientation>
    </subcellularLocation>
</comment>
<evidence type="ECO:0000256" key="20">
    <source>
        <dbReference type="SAM" id="SignalP"/>
    </source>
</evidence>
<keyword evidence="13 18" id="KW-1015">Disulfide bond</keyword>
<dbReference type="AlphaFoldDB" id="A0A7S0ZDJ2"/>
<evidence type="ECO:0000313" key="21">
    <source>
        <dbReference type="EMBL" id="CAD8818324.1"/>
    </source>
</evidence>
<feature type="binding site" evidence="17">
    <location>
        <position position="191"/>
    </location>
    <ligand>
        <name>FAD</name>
        <dbReference type="ChEBI" id="CHEBI:57692"/>
    </ligand>
</feature>
<dbReference type="InterPro" id="IPR037192">
    <property type="entry name" value="ERO1-like_sf"/>
</dbReference>
<comment type="similarity">
    <text evidence="3">Belongs to the EROs family.</text>
</comment>
<keyword evidence="19" id="KW-0812">Transmembrane</keyword>
<dbReference type="PANTHER" id="PTHR12613">
    <property type="entry name" value="ERO1-RELATED"/>
    <property type="match status" value="1"/>
</dbReference>
<feature type="signal peptide" evidence="20">
    <location>
        <begin position="1"/>
        <end position="23"/>
    </location>
</feature>
<evidence type="ECO:0000256" key="1">
    <source>
        <dbReference type="ARBA" id="ARBA00001974"/>
    </source>
</evidence>
<feature type="disulfide bond" description="Redox-active" evidence="18">
    <location>
        <begin position="92"/>
        <end position="97"/>
    </location>
</feature>
<keyword evidence="10" id="KW-0249">Electron transport</keyword>
<dbReference type="PANTHER" id="PTHR12613:SF0">
    <property type="entry name" value="ERO1-LIKE PROTEIN"/>
    <property type="match status" value="1"/>
</dbReference>
<evidence type="ECO:0000256" key="17">
    <source>
        <dbReference type="PIRSR" id="PIRSR017205-2"/>
    </source>
</evidence>
<evidence type="ECO:0000256" key="8">
    <source>
        <dbReference type="ARBA" id="ARBA00022824"/>
    </source>
</evidence>
<feature type="binding site" evidence="17">
    <location>
        <position position="242"/>
    </location>
    <ligand>
        <name>FAD</name>
        <dbReference type="ChEBI" id="CHEBI:57692"/>
    </ligand>
</feature>
<evidence type="ECO:0000256" key="3">
    <source>
        <dbReference type="ARBA" id="ARBA00008277"/>
    </source>
</evidence>
<evidence type="ECO:0000256" key="2">
    <source>
        <dbReference type="ARBA" id="ARBA00004367"/>
    </source>
</evidence>
<dbReference type="InterPro" id="IPR007266">
    <property type="entry name" value="Ero1"/>
</dbReference>
<evidence type="ECO:0000256" key="5">
    <source>
        <dbReference type="ARBA" id="ARBA00022448"/>
    </source>
</evidence>
<feature type="binding site" evidence="17">
    <location>
        <position position="202"/>
    </location>
    <ligand>
        <name>FAD</name>
        <dbReference type="ChEBI" id="CHEBI:57692"/>
    </ligand>
</feature>
<keyword evidence="8" id="KW-0256">Endoplasmic reticulum</keyword>
<feature type="binding site" evidence="17">
    <location>
        <position position="239"/>
    </location>
    <ligand>
        <name>FAD</name>
        <dbReference type="ChEBI" id="CHEBI:57692"/>
    </ligand>
</feature>
<keyword evidence="12 19" id="KW-0472">Membrane</keyword>
<dbReference type="GO" id="GO:0071949">
    <property type="term" value="F:FAD binding"/>
    <property type="evidence" value="ECO:0007669"/>
    <property type="project" value="InterPro"/>
</dbReference>
<evidence type="ECO:0000256" key="4">
    <source>
        <dbReference type="ARBA" id="ARBA00011802"/>
    </source>
</evidence>
<evidence type="ECO:0000256" key="12">
    <source>
        <dbReference type="ARBA" id="ARBA00023136"/>
    </source>
</evidence>
<dbReference type="GO" id="GO:0005789">
    <property type="term" value="C:endoplasmic reticulum membrane"/>
    <property type="evidence" value="ECO:0007669"/>
    <property type="project" value="UniProtKB-SubCell"/>
</dbReference>
<dbReference type="GO" id="GO:0015035">
    <property type="term" value="F:protein-disulfide reductase activity"/>
    <property type="evidence" value="ECO:0007669"/>
    <property type="project" value="InterPro"/>
</dbReference>